<feature type="transmembrane region" description="Helical" evidence="6">
    <location>
        <begin position="318"/>
        <end position="341"/>
    </location>
</feature>
<evidence type="ECO:0000256" key="4">
    <source>
        <dbReference type="ARBA" id="ARBA00022989"/>
    </source>
</evidence>
<dbReference type="InterPro" id="IPR032694">
    <property type="entry name" value="CopC/D"/>
</dbReference>
<dbReference type="PANTHER" id="PTHR34820">
    <property type="entry name" value="INNER MEMBRANE PROTEIN YEBZ"/>
    <property type="match status" value="1"/>
</dbReference>
<accession>A0A931EX55</accession>
<gene>
    <name evidence="8" type="ORF">ITP53_17060</name>
</gene>
<evidence type="ECO:0000256" key="2">
    <source>
        <dbReference type="ARBA" id="ARBA00022475"/>
    </source>
</evidence>
<feature type="transmembrane region" description="Helical" evidence="6">
    <location>
        <begin position="62"/>
        <end position="81"/>
    </location>
</feature>
<evidence type="ECO:0000256" key="6">
    <source>
        <dbReference type="SAM" id="Phobius"/>
    </source>
</evidence>
<keyword evidence="5 6" id="KW-0472">Membrane</keyword>
<evidence type="ECO:0000256" key="5">
    <source>
        <dbReference type="ARBA" id="ARBA00023136"/>
    </source>
</evidence>
<comment type="subcellular location">
    <subcellularLocation>
        <location evidence="1">Cell membrane</location>
        <topology evidence="1">Multi-pass membrane protein</topology>
    </subcellularLocation>
</comment>
<evidence type="ECO:0000313" key="9">
    <source>
        <dbReference type="Proteomes" id="UP000605361"/>
    </source>
</evidence>
<feature type="transmembrane region" description="Helical" evidence="6">
    <location>
        <begin position="21"/>
        <end position="42"/>
    </location>
</feature>
<dbReference type="RefSeq" id="WP_195896380.1">
    <property type="nucleotide sequence ID" value="NZ_JADOGI010000045.1"/>
</dbReference>
<dbReference type="EMBL" id="JADOGI010000045">
    <property type="protein sequence ID" value="MBF8187414.1"/>
    <property type="molecule type" value="Genomic_DNA"/>
</dbReference>
<keyword evidence="3 6" id="KW-0812">Transmembrane</keyword>
<feature type="transmembrane region" description="Helical" evidence="6">
    <location>
        <begin position="102"/>
        <end position="123"/>
    </location>
</feature>
<feature type="transmembrane region" description="Helical" evidence="6">
    <location>
        <begin position="243"/>
        <end position="263"/>
    </location>
</feature>
<name>A0A931EX55_9ACTN</name>
<reference evidence="8" key="1">
    <citation type="submission" date="2020-11" db="EMBL/GenBank/DDBJ databases">
        <title>Whole-genome analyses of Nonomuraea sp. K274.</title>
        <authorList>
            <person name="Veyisoglu A."/>
        </authorList>
    </citation>
    <scope>NUCLEOTIDE SEQUENCE</scope>
    <source>
        <strain evidence="8">K274</strain>
    </source>
</reference>
<dbReference type="PANTHER" id="PTHR34820:SF4">
    <property type="entry name" value="INNER MEMBRANE PROTEIN YEBZ"/>
    <property type="match status" value="1"/>
</dbReference>
<protein>
    <submittedName>
        <fullName evidence="8">CopD family protein</fullName>
    </submittedName>
</protein>
<evidence type="ECO:0000256" key="3">
    <source>
        <dbReference type="ARBA" id="ARBA00022692"/>
    </source>
</evidence>
<keyword evidence="4 6" id="KW-1133">Transmembrane helix</keyword>
<feature type="transmembrane region" description="Helical" evidence="6">
    <location>
        <begin position="283"/>
        <end position="306"/>
    </location>
</feature>
<proteinExistence type="predicted"/>
<dbReference type="GO" id="GO:0005886">
    <property type="term" value="C:plasma membrane"/>
    <property type="evidence" value="ECO:0007669"/>
    <property type="project" value="UniProtKB-SubCell"/>
</dbReference>
<evidence type="ECO:0000256" key="1">
    <source>
        <dbReference type="ARBA" id="ARBA00004651"/>
    </source>
</evidence>
<feature type="transmembrane region" description="Helical" evidence="6">
    <location>
        <begin position="179"/>
        <end position="200"/>
    </location>
</feature>
<feature type="transmembrane region" description="Helical" evidence="6">
    <location>
        <begin position="212"/>
        <end position="231"/>
    </location>
</feature>
<feature type="transmembrane region" description="Helical" evidence="6">
    <location>
        <begin position="149"/>
        <end position="167"/>
    </location>
</feature>
<evidence type="ECO:0000259" key="7">
    <source>
        <dbReference type="Pfam" id="PF05425"/>
    </source>
</evidence>
<keyword evidence="9" id="KW-1185">Reference proteome</keyword>
<dbReference type="GO" id="GO:0006825">
    <property type="term" value="P:copper ion transport"/>
    <property type="evidence" value="ECO:0007669"/>
    <property type="project" value="InterPro"/>
</dbReference>
<dbReference type="Pfam" id="PF05425">
    <property type="entry name" value="CopD"/>
    <property type="match status" value="1"/>
</dbReference>
<dbReference type="Proteomes" id="UP000605361">
    <property type="component" value="Unassembled WGS sequence"/>
</dbReference>
<comment type="caution">
    <text evidence="8">The sequence shown here is derived from an EMBL/GenBank/DDBJ whole genome shotgun (WGS) entry which is preliminary data.</text>
</comment>
<dbReference type="AlphaFoldDB" id="A0A931EX55"/>
<sequence length="347" mass="35246">MSVTAPAASPVLPRQRVGGRLVAGAFGVCAVVAAVAASTFSAQEAVPGIPMPGPLVAVGLPVVRVLLDVAAVAVVGLSLVPKLLGFDAPERTEPVLRRVRPLAVIAAWAWAICALLTIVFQTAELNPGGVPTFGMIAAYVGDVGTGQGLLFSAACALAAAGIGLMAVRFGEKVPAELRVIVALFGLLPIPVTGHAVNSVWHDPIMVSMEIHVMGAAAWTGGLVATAVFVAPHRELLAVALPRFSRIAAVCLLLVGLSGLVNGLGTMALTPGVTLLGAIVTSHYGLLLVVKTVLVALLVPLAAHIRFRLLPAVRDGRATALVGWAVAEVSVMGLAYGVAVALTRASIA</sequence>
<organism evidence="8 9">
    <name type="scientific">Nonomuraea cypriaca</name>
    <dbReference type="NCBI Taxonomy" id="1187855"/>
    <lineage>
        <taxon>Bacteria</taxon>
        <taxon>Bacillati</taxon>
        <taxon>Actinomycetota</taxon>
        <taxon>Actinomycetes</taxon>
        <taxon>Streptosporangiales</taxon>
        <taxon>Streptosporangiaceae</taxon>
        <taxon>Nonomuraea</taxon>
    </lineage>
</organism>
<evidence type="ECO:0000313" key="8">
    <source>
        <dbReference type="EMBL" id="MBF8187414.1"/>
    </source>
</evidence>
<keyword evidence="2" id="KW-1003">Cell membrane</keyword>
<dbReference type="InterPro" id="IPR008457">
    <property type="entry name" value="Cu-R_CopD_dom"/>
</dbReference>
<feature type="domain" description="Copper resistance protein D" evidence="7">
    <location>
        <begin position="239"/>
        <end position="341"/>
    </location>
</feature>